<evidence type="ECO:0000256" key="2">
    <source>
        <dbReference type="ARBA" id="ARBA00010687"/>
    </source>
</evidence>
<evidence type="ECO:0000313" key="8">
    <source>
        <dbReference type="Proteomes" id="UP000321362"/>
    </source>
</evidence>
<dbReference type="AlphaFoldDB" id="A0A5B8WAK9"/>
<dbReference type="PANTHER" id="PTHR34983:SF1">
    <property type="entry name" value="ARABINOGALACTAN ENDO-BETA-1,4-GALACTANASE A"/>
    <property type="match status" value="1"/>
</dbReference>
<comment type="catalytic activity">
    <reaction evidence="1 6">
        <text>The enzyme specifically hydrolyzes (1-&gt;4)-beta-D-galactosidic linkages in type I arabinogalactans.</text>
        <dbReference type="EC" id="3.2.1.89"/>
    </reaction>
</comment>
<feature type="signal peptide" evidence="6">
    <location>
        <begin position="1"/>
        <end position="22"/>
    </location>
</feature>
<accession>A0A5B8WAK9</accession>
<dbReference type="InterPro" id="IPR011683">
    <property type="entry name" value="Glyco_hydro_53"/>
</dbReference>
<dbReference type="Proteomes" id="UP000321362">
    <property type="component" value="Chromosome"/>
</dbReference>
<evidence type="ECO:0000313" key="7">
    <source>
        <dbReference type="EMBL" id="QEC79976.1"/>
    </source>
</evidence>
<dbReference type="Gene3D" id="3.20.20.80">
    <property type="entry name" value="Glycosidases"/>
    <property type="match status" value="1"/>
</dbReference>
<evidence type="ECO:0000256" key="3">
    <source>
        <dbReference type="ARBA" id="ARBA00012556"/>
    </source>
</evidence>
<gene>
    <name evidence="7" type="ORF">FSB76_29955</name>
</gene>
<dbReference type="OrthoDB" id="9768786at2"/>
<reference evidence="7 8" key="1">
    <citation type="journal article" date="2013" name="J. Microbiol.">
        <title>Mucilaginibacter ginsenosidivorax sp. nov., with ginsenoside converting activity isolated from sediment.</title>
        <authorList>
            <person name="Kim J.K."/>
            <person name="Choi T.E."/>
            <person name="Liu Q.M."/>
            <person name="Park H.Y."/>
            <person name="Yi T.H."/>
            <person name="Yoon M.H."/>
            <person name="Kim S.C."/>
            <person name="Im W.T."/>
        </authorList>
    </citation>
    <scope>NUCLEOTIDE SEQUENCE [LARGE SCALE GENOMIC DNA]</scope>
    <source>
        <strain evidence="7 8">KHI28</strain>
    </source>
</reference>
<keyword evidence="5 6" id="KW-0326">Glycosidase</keyword>
<keyword evidence="6" id="KW-0732">Signal</keyword>
<dbReference type="GO" id="GO:0031218">
    <property type="term" value="F:arabinogalactan endo-1,4-beta-galactosidase activity"/>
    <property type="evidence" value="ECO:0007669"/>
    <property type="project" value="UniProtKB-EC"/>
</dbReference>
<name>A0A5B8WAK9_9SPHI</name>
<dbReference type="KEGG" id="mgk:FSB76_29955"/>
<dbReference type="GO" id="GO:0045490">
    <property type="term" value="P:pectin catabolic process"/>
    <property type="evidence" value="ECO:0007669"/>
    <property type="project" value="TreeGrafter"/>
</dbReference>
<evidence type="ECO:0000256" key="4">
    <source>
        <dbReference type="ARBA" id="ARBA00022801"/>
    </source>
</evidence>
<dbReference type="SUPFAM" id="SSF51445">
    <property type="entry name" value="(Trans)glycosidases"/>
    <property type="match status" value="1"/>
</dbReference>
<keyword evidence="4 6" id="KW-0378">Hydrolase</keyword>
<dbReference type="Pfam" id="PF07745">
    <property type="entry name" value="Glyco_hydro_53"/>
    <property type="match status" value="1"/>
</dbReference>
<organism evidence="7 8">
    <name type="scientific">Mucilaginibacter ginsenosidivorax</name>
    <dbReference type="NCBI Taxonomy" id="862126"/>
    <lineage>
        <taxon>Bacteria</taxon>
        <taxon>Pseudomonadati</taxon>
        <taxon>Bacteroidota</taxon>
        <taxon>Sphingobacteriia</taxon>
        <taxon>Sphingobacteriales</taxon>
        <taxon>Sphingobacteriaceae</taxon>
        <taxon>Mucilaginibacter</taxon>
    </lineage>
</organism>
<feature type="chain" id="PRO_5023155825" description="Arabinogalactan endo-beta-1,4-galactanase" evidence="6">
    <location>
        <begin position="23"/>
        <end position="344"/>
    </location>
</feature>
<comment type="similarity">
    <text evidence="2 6">Belongs to the glycosyl hydrolase 53 family.</text>
</comment>
<proteinExistence type="inferred from homology"/>
<protein>
    <recommendedName>
        <fullName evidence="3 6">Arabinogalactan endo-beta-1,4-galactanase</fullName>
        <ecNumber evidence="3 6">3.2.1.89</ecNumber>
    </recommendedName>
</protein>
<keyword evidence="8" id="KW-1185">Reference proteome</keyword>
<dbReference type="EMBL" id="CP042437">
    <property type="protein sequence ID" value="QEC79976.1"/>
    <property type="molecule type" value="Genomic_DNA"/>
</dbReference>
<dbReference type="RefSeq" id="WP_147060085.1">
    <property type="nucleotide sequence ID" value="NZ_CP042437.1"/>
</dbReference>
<evidence type="ECO:0000256" key="1">
    <source>
        <dbReference type="ARBA" id="ARBA00001695"/>
    </source>
</evidence>
<dbReference type="InterPro" id="IPR017853">
    <property type="entry name" value="GH"/>
</dbReference>
<sequence>MKKILCSGILLLSFLNFSCSKGKTDKTPDPVVDPSVTITKGADVSWVTEMEAKGVKFYDKSGAQQDLFALLKSLGFNAIRLRAWVNPTNGYCNTADVVAKALRAKAQGFDIMIDFHYSDTWADPGKQAKPAGWTALDFAILTTTLHDYTKSVMNTLKDNGITPLWVQVGNETNDGMLWEDGRASKNMANFAALIKSGYAAVKEVSPTSQVIVHISNGYDNGLFRWMFDGLKANGAKWDIIGMSLYPSKTNWADLDSQCLTNMNDMVSRYSTPVMVVEVGMEAAAPTESKAFLSDIISKVKAVNGSNGKGVFYWEPEAYNSWQGYGLGAFDTSGKPTIALDAFAN</sequence>
<evidence type="ECO:0000256" key="6">
    <source>
        <dbReference type="RuleBase" id="RU361192"/>
    </source>
</evidence>
<dbReference type="EC" id="3.2.1.89" evidence="3 6"/>
<dbReference type="PANTHER" id="PTHR34983">
    <property type="entry name" value="ARABINOGALACTAN ENDO-BETA-1,4-GALACTANASE A"/>
    <property type="match status" value="1"/>
</dbReference>
<dbReference type="GO" id="GO:0015926">
    <property type="term" value="F:glucosidase activity"/>
    <property type="evidence" value="ECO:0007669"/>
    <property type="project" value="InterPro"/>
</dbReference>
<evidence type="ECO:0000256" key="5">
    <source>
        <dbReference type="ARBA" id="ARBA00023295"/>
    </source>
</evidence>